<name>A0AA49JGQ0_9BACT</name>
<organism evidence="1 2">
    <name type="scientific">Marivirga salinarum</name>
    <dbReference type="NCBI Taxonomy" id="3059078"/>
    <lineage>
        <taxon>Bacteria</taxon>
        <taxon>Pseudomonadati</taxon>
        <taxon>Bacteroidota</taxon>
        <taxon>Cytophagia</taxon>
        <taxon>Cytophagales</taxon>
        <taxon>Marivirgaceae</taxon>
        <taxon>Marivirga</taxon>
    </lineage>
</organism>
<protein>
    <submittedName>
        <fullName evidence="1">Uncharacterized protein</fullName>
    </submittedName>
</protein>
<accession>A0AA49JGQ0</accession>
<dbReference type="Proteomes" id="UP001230496">
    <property type="component" value="Chromosome"/>
</dbReference>
<proteinExistence type="predicted"/>
<keyword evidence="2" id="KW-1185">Reference proteome</keyword>
<sequence length="60" mass="6869">MIFFQFMQSTHNFSAKLTAKEDNITTGIGIDDWQEVIKQSLFGKISDNFTTIWKSIPIGK</sequence>
<reference evidence="1 2" key="1">
    <citation type="submission" date="2023-08" db="EMBL/GenBank/DDBJ databases">
        <title>Comparative genomics and taxonomic characterization of three novel marine species of genus Marivirga.</title>
        <authorList>
            <person name="Muhammad N."/>
            <person name="Kim S.-G."/>
        </authorList>
    </citation>
    <scope>NUCLEOTIDE SEQUENCE [LARGE SCALE GENOMIC DNA]</scope>
    <source>
        <strain evidence="1 2">BDSF4-3</strain>
    </source>
</reference>
<gene>
    <name evidence="1" type="ORF">QYS49_27350</name>
</gene>
<dbReference type="AlphaFoldDB" id="A0AA49JGQ0"/>
<evidence type="ECO:0000313" key="1">
    <source>
        <dbReference type="EMBL" id="WKK75246.2"/>
    </source>
</evidence>
<evidence type="ECO:0000313" key="2">
    <source>
        <dbReference type="Proteomes" id="UP001230496"/>
    </source>
</evidence>
<dbReference type="RefSeq" id="WP_308351465.1">
    <property type="nucleotide sequence ID" value="NZ_CP129971.1"/>
</dbReference>
<dbReference type="EMBL" id="CP129971">
    <property type="protein sequence ID" value="WKK75246.2"/>
    <property type="molecule type" value="Genomic_DNA"/>
</dbReference>
<dbReference type="KEGG" id="msaa:QYS49_27350"/>